<evidence type="ECO:0000256" key="1">
    <source>
        <dbReference type="SAM" id="Phobius"/>
    </source>
</evidence>
<dbReference type="RefSeq" id="WP_038515724.1">
    <property type="nucleotide sequence ID" value="NZ_CP008953.1"/>
</dbReference>
<keyword evidence="1" id="KW-0812">Transmembrane</keyword>
<keyword evidence="1" id="KW-1133">Transmembrane helix</keyword>
<name>A0A075V000_9PSEU</name>
<dbReference type="HOGENOM" id="CLU_065124_2_0_11"/>
<dbReference type="InterPro" id="IPR026467">
    <property type="entry name" value="Ser/Gly_Cys_C_dom"/>
</dbReference>
<dbReference type="Proteomes" id="UP000028492">
    <property type="component" value="Chromosome"/>
</dbReference>
<keyword evidence="3" id="KW-1185">Reference proteome</keyword>
<gene>
    <name evidence="2" type="ORF">AJAP_25645</name>
</gene>
<evidence type="ECO:0000313" key="3">
    <source>
        <dbReference type="Proteomes" id="UP000028492"/>
    </source>
</evidence>
<proteinExistence type="predicted"/>
<feature type="transmembrane region" description="Helical" evidence="1">
    <location>
        <begin position="12"/>
        <end position="34"/>
    </location>
</feature>
<keyword evidence="1" id="KW-0472">Membrane</keyword>
<accession>A0A075V000</accession>
<organism evidence="2 3">
    <name type="scientific">Amycolatopsis japonica</name>
    <dbReference type="NCBI Taxonomy" id="208439"/>
    <lineage>
        <taxon>Bacteria</taxon>
        <taxon>Bacillati</taxon>
        <taxon>Actinomycetota</taxon>
        <taxon>Actinomycetes</taxon>
        <taxon>Pseudonocardiales</taxon>
        <taxon>Pseudonocardiaceae</taxon>
        <taxon>Amycolatopsis</taxon>
        <taxon>Amycolatopsis japonica group</taxon>
    </lineage>
</organism>
<protein>
    <submittedName>
        <fullName evidence="2">Conserved putative membrane protein</fullName>
    </submittedName>
</protein>
<feature type="transmembrane region" description="Helical" evidence="1">
    <location>
        <begin position="171"/>
        <end position="190"/>
    </location>
</feature>
<dbReference type="EMBL" id="CP008953">
    <property type="protein sequence ID" value="AIG77976.1"/>
    <property type="molecule type" value="Genomic_DNA"/>
</dbReference>
<dbReference type="STRING" id="208439.AJAP_25645"/>
<dbReference type="AlphaFoldDB" id="A0A075V000"/>
<dbReference type="KEGG" id="aja:AJAP_25645"/>
<reference evidence="2 3" key="1">
    <citation type="journal article" date="2014" name="J. Biotechnol.">
        <title>Complete genome sequence of the actinobacterium Amycolatopsis japonica MG417-CF17(T) (=DSM 44213T) producing (S,S)-N,N'-ethylenediaminedisuccinic acid.</title>
        <authorList>
            <person name="Stegmann E."/>
            <person name="Albersmeier A."/>
            <person name="Spohn M."/>
            <person name="Gert H."/>
            <person name="Weber T."/>
            <person name="Wohlleben W."/>
            <person name="Kalinowski J."/>
            <person name="Ruckert C."/>
        </authorList>
    </citation>
    <scope>NUCLEOTIDE SEQUENCE [LARGE SCALE GENOMIC DNA]</scope>
    <source>
        <strain evidence="3">MG417-CF17 (DSM 44213)</strain>
    </source>
</reference>
<feature type="transmembrane region" description="Helical" evidence="1">
    <location>
        <begin position="145"/>
        <end position="165"/>
    </location>
</feature>
<sequence length="295" mass="30293">MNDPWGISGPAFAWLYGVCAVLPVALAVANEWWLRRDTGARTVPGLYHLAALADGAERVTDTAVAGLIARHSLRPDGRGLLHPVEPAPADPFERAVVSLVHGNGTGLRELRSEMVRHEVVRALRADLEQRGLLVAEKHRRMGWQYAIALSVAVLALGIVRLANAVPLHRPVGALVVLIVGVIGAIGLAAWRQWPDGSGRATAAGTLALRYGDWDRGLARTAAGRVALNGWQAFPDKVVALTLIRTGGTKARLFAGTASTCGGGGMYVAGSSCGGGGSSCGSGGSSCGGGGGGCGG</sequence>
<dbReference type="NCBIfam" id="TIGR04222">
    <property type="entry name" value="near_uncomplex"/>
    <property type="match status" value="1"/>
</dbReference>
<evidence type="ECO:0000313" key="2">
    <source>
        <dbReference type="EMBL" id="AIG77976.1"/>
    </source>
</evidence>